<feature type="domain" description="PIN" evidence="1">
    <location>
        <begin position="3"/>
        <end position="118"/>
    </location>
</feature>
<dbReference type="Gene3D" id="3.40.50.1010">
    <property type="entry name" value="5'-nuclease"/>
    <property type="match status" value="1"/>
</dbReference>
<reference evidence="2 3" key="1">
    <citation type="submission" date="2018-04" db="EMBL/GenBank/DDBJ databases">
        <title>Subsurface microbial communities from deep shales in Ohio and West Virginia, USA.</title>
        <authorList>
            <person name="Wrighton K."/>
        </authorList>
    </citation>
    <scope>NUCLEOTIDE SEQUENCE [LARGE SCALE GENOMIC DNA]</scope>
    <source>
        <strain evidence="2 3">WC1</strain>
    </source>
</reference>
<comment type="caution">
    <text evidence="2">The sequence shown here is derived from an EMBL/GenBank/DDBJ whole genome shotgun (WGS) entry which is preliminary data.</text>
</comment>
<name>A0A2T5RKM5_9FIRM</name>
<dbReference type="OrthoDB" id="9789052at2"/>
<sequence>MLIIDANVILRYFMNDSKDMSKKAAQIIESENILLLSEVIAEVVYVLEGVYNLDKNKISNTILELIDYDNINIKEEELIINSLKKYKEVNLDFVDCILYSYNQIKKFDVFSFDKKLNREMKRD</sequence>
<protein>
    <submittedName>
        <fullName evidence="2">Putative nucleic-acid-binding protein</fullName>
    </submittedName>
</protein>
<dbReference type="Pfam" id="PF01850">
    <property type="entry name" value="PIN"/>
    <property type="match status" value="1"/>
</dbReference>
<dbReference type="RefSeq" id="WP_108139626.1">
    <property type="nucleotide sequence ID" value="NZ_QAXS01000010.1"/>
</dbReference>
<dbReference type="InterPro" id="IPR029060">
    <property type="entry name" value="PIN-like_dom_sf"/>
</dbReference>
<dbReference type="InterPro" id="IPR002716">
    <property type="entry name" value="PIN_dom"/>
</dbReference>
<dbReference type="AlphaFoldDB" id="A0A2T5RKM5"/>
<evidence type="ECO:0000313" key="2">
    <source>
        <dbReference type="EMBL" id="PTV99563.1"/>
    </source>
</evidence>
<evidence type="ECO:0000259" key="1">
    <source>
        <dbReference type="Pfam" id="PF01850"/>
    </source>
</evidence>
<organism evidence="2 3">
    <name type="scientific">Halanaerobium saccharolyticum</name>
    <dbReference type="NCBI Taxonomy" id="43595"/>
    <lineage>
        <taxon>Bacteria</taxon>
        <taxon>Bacillati</taxon>
        <taxon>Bacillota</taxon>
        <taxon>Clostridia</taxon>
        <taxon>Halanaerobiales</taxon>
        <taxon>Halanaerobiaceae</taxon>
        <taxon>Halanaerobium</taxon>
    </lineage>
</organism>
<accession>A0A2T5RKM5</accession>
<dbReference type="EMBL" id="QAXS01000010">
    <property type="protein sequence ID" value="PTV99563.1"/>
    <property type="molecule type" value="Genomic_DNA"/>
</dbReference>
<dbReference type="Proteomes" id="UP000244089">
    <property type="component" value="Unassembled WGS sequence"/>
</dbReference>
<proteinExistence type="predicted"/>
<evidence type="ECO:0000313" key="3">
    <source>
        <dbReference type="Proteomes" id="UP000244089"/>
    </source>
</evidence>
<gene>
    <name evidence="2" type="ORF">C8C76_11045</name>
</gene>
<dbReference type="SUPFAM" id="SSF88723">
    <property type="entry name" value="PIN domain-like"/>
    <property type="match status" value="1"/>
</dbReference>